<keyword evidence="4" id="KW-0862">Zinc</keyword>
<keyword evidence="2" id="KW-0677">Repeat</keyword>
<accession>A0AAW1URB0</accession>
<reference evidence="7 8" key="1">
    <citation type="submission" date="2023-03" db="EMBL/GenBank/DDBJ databases">
        <title>Genome insight into feeding habits of ladybird beetles.</title>
        <authorList>
            <person name="Li H.-S."/>
            <person name="Huang Y.-H."/>
            <person name="Pang H."/>
        </authorList>
    </citation>
    <scope>NUCLEOTIDE SEQUENCE [LARGE SCALE GENOMIC DNA]</scope>
    <source>
        <strain evidence="7">SYSU_2023b</strain>
        <tissue evidence="7">Whole body</tissue>
    </source>
</reference>
<comment type="caution">
    <text evidence="7">The sequence shown here is derived from an EMBL/GenBank/DDBJ whole genome shotgun (WGS) entry which is preliminary data.</text>
</comment>
<dbReference type="InterPro" id="IPR036236">
    <property type="entry name" value="Znf_C2H2_sf"/>
</dbReference>
<keyword evidence="1" id="KW-0479">Metal-binding</keyword>
<evidence type="ECO:0000259" key="6">
    <source>
        <dbReference type="PROSITE" id="PS50157"/>
    </source>
</evidence>
<dbReference type="SUPFAM" id="SSF57667">
    <property type="entry name" value="beta-beta-alpha zinc fingers"/>
    <property type="match status" value="3"/>
</dbReference>
<proteinExistence type="predicted"/>
<dbReference type="PANTHER" id="PTHR24403:SF109">
    <property type="entry name" value="ZINC FINGER PROTEIN 845-LIKE"/>
    <property type="match status" value="1"/>
</dbReference>
<sequence>MERHKARNISTRLKKSLRNTDEYQDDLEAILYYTKVIKQLRNNASDRKVKEKPNIENCLESFNLCNIGNDFSQKTATKLSANPNNELNAMSEVLQFSKDIDCIVGNKGCDLKVSYSSELHANIESAIESNEKLSKMKKTKLDADCSPQNGLFNTEVSTQRCQLCEFSTNSASKFKHMNHHVKSSIYKCPYCTYQAVNSSQLDGHINSVHTKSNKYHCRYCNFIAKSFISSKNHIEDKHKKIVISGKIHSQNGTNFEHITKVLKTNDTKADSEKKNLKRQARIVTGVQFQCQFCEYQTPFSDYLNIHINSRHTRNVLYKCQYCEYTATKSYTLKCHVNSKHTKKVLYKCELCNLETTRADLLKRHIERIHVDKNFKCQYCDYVAKKDGHIKNHLKRKHLIQYKKENINNQVKIESDIIQIENIKFEPEFVKSENV</sequence>
<gene>
    <name evidence="7" type="ORF">WA026_001477</name>
</gene>
<dbReference type="GO" id="GO:0045944">
    <property type="term" value="P:positive regulation of transcription by RNA polymerase II"/>
    <property type="evidence" value="ECO:0007669"/>
    <property type="project" value="TreeGrafter"/>
</dbReference>
<evidence type="ECO:0000256" key="5">
    <source>
        <dbReference type="PROSITE-ProRule" id="PRU00042"/>
    </source>
</evidence>
<dbReference type="AlphaFoldDB" id="A0AAW1URB0"/>
<organism evidence="7 8">
    <name type="scientific">Henosepilachna vigintioctopunctata</name>
    <dbReference type="NCBI Taxonomy" id="420089"/>
    <lineage>
        <taxon>Eukaryota</taxon>
        <taxon>Metazoa</taxon>
        <taxon>Ecdysozoa</taxon>
        <taxon>Arthropoda</taxon>
        <taxon>Hexapoda</taxon>
        <taxon>Insecta</taxon>
        <taxon>Pterygota</taxon>
        <taxon>Neoptera</taxon>
        <taxon>Endopterygota</taxon>
        <taxon>Coleoptera</taxon>
        <taxon>Polyphaga</taxon>
        <taxon>Cucujiformia</taxon>
        <taxon>Coccinelloidea</taxon>
        <taxon>Coccinellidae</taxon>
        <taxon>Epilachninae</taxon>
        <taxon>Epilachnini</taxon>
        <taxon>Henosepilachna</taxon>
    </lineage>
</organism>
<dbReference type="PROSITE" id="PS50157">
    <property type="entry name" value="ZINC_FINGER_C2H2_2"/>
    <property type="match status" value="2"/>
</dbReference>
<keyword evidence="3 5" id="KW-0863">Zinc-finger</keyword>
<evidence type="ECO:0000256" key="3">
    <source>
        <dbReference type="ARBA" id="ARBA00022771"/>
    </source>
</evidence>
<protein>
    <recommendedName>
        <fullName evidence="6">C2H2-type domain-containing protein</fullName>
    </recommendedName>
</protein>
<keyword evidence="8" id="KW-1185">Reference proteome</keyword>
<dbReference type="GO" id="GO:0008270">
    <property type="term" value="F:zinc ion binding"/>
    <property type="evidence" value="ECO:0007669"/>
    <property type="project" value="UniProtKB-KW"/>
</dbReference>
<evidence type="ECO:0000256" key="4">
    <source>
        <dbReference type="ARBA" id="ARBA00022833"/>
    </source>
</evidence>
<dbReference type="InterPro" id="IPR050688">
    <property type="entry name" value="Zinc_finger/UBP_domain"/>
</dbReference>
<dbReference type="Proteomes" id="UP001431783">
    <property type="component" value="Unassembled WGS sequence"/>
</dbReference>
<evidence type="ECO:0000313" key="7">
    <source>
        <dbReference type="EMBL" id="KAK9883296.1"/>
    </source>
</evidence>
<evidence type="ECO:0000256" key="2">
    <source>
        <dbReference type="ARBA" id="ARBA00022737"/>
    </source>
</evidence>
<evidence type="ECO:0000256" key="1">
    <source>
        <dbReference type="ARBA" id="ARBA00022723"/>
    </source>
</evidence>
<dbReference type="SMART" id="SM00355">
    <property type="entry name" value="ZnF_C2H2"/>
    <property type="match status" value="7"/>
</dbReference>
<dbReference type="PANTHER" id="PTHR24403">
    <property type="entry name" value="ZINC FINGER PROTEIN"/>
    <property type="match status" value="1"/>
</dbReference>
<dbReference type="Gene3D" id="3.30.160.60">
    <property type="entry name" value="Classic Zinc Finger"/>
    <property type="match status" value="3"/>
</dbReference>
<feature type="domain" description="C2H2-type" evidence="6">
    <location>
        <begin position="346"/>
        <end position="374"/>
    </location>
</feature>
<name>A0AAW1URB0_9CUCU</name>
<dbReference type="EMBL" id="JARQZJ010000091">
    <property type="protein sequence ID" value="KAK9883296.1"/>
    <property type="molecule type" value="Genomic_DNA"/>
</dbReference>
<evidence type="ECO:0000313" key="8">
    <source>
        <dbReference type="Proteomes" id="UP001431783"/>
    </source>
</evidence>
<dbReference type="InterPro" id="IPR013087">
    <property type="entry name" value="Znf_C2H2_type"/>
</dbReference>
<dbReference type="GO" id="GO:0005634">
    <property type="term" value="C:nucleus"/>
    <property type="evidence" value="ECO:0007669"/>
    <property type="project" value="TreeGrafter"/>
</dbReference>
<feature type="domain" description="C2H2-type" evidence="6">
    <location>
        <begin position="186"/>
        <end position="214"/>
    </location>
</feature>